<proteinExistence type="predicted"/>
<dbReference type="PANTHER" id="PTHR21503:SF8">
    <property type="entry name" value="F-BOX ASSOCIATED DOMAIN-CONTAINING PROTEIN-RELATED"/>
    <property type="match status" value="1"/>
</dbReference>
<name>A0A9P1IC39_9PELO</name>
<evidence type="ECO:0000313" key="2">
    <source>
        <dbReference type="Proteomes" id="UP001152747"/>
    </source>
</evidence>
<sequence>MDVSDEEIHRLSHSQLLKYTLYLRKDVRKNGHLYSLKGKNDRNKKIRTRRQETRDYGHVYPYSTSWFDIPEELREMVIDKIDPETVAQFKQCSKLCGEEAKRSKNSMYKIEVNYTEDGTHICFYLTNENRDCPHFRYSFSEDEGTICHERINMEDEEEYTEHSYINTLKDEKWEIKENGDMESAVAKYLEKFLEEYQYSLKALKNDAKLDMKHLKNLQHIEFDNCDVLENDLMTFDQILKCRETVTLRETKFSFDQIVQLKGEDINIGGKDLTNEQIKIYLKMWENGEIDENVRSITIDTEKLKILDDEYYTDGLLTVIDDEEPAKKRYRSNTFSFDMKGSRQGKIHVWLADEVSCTRLPVMSRPFCPIRLVRQEGAIIQVSQCHTHLNTQNKKKNSIDNIISMNF</sequence>
<evidence type="ECO:0008006" key="3">
    <source>
        <dbReference type="Google" id="ProtNLM"/>
    </source>
</evidence>
<dbReference type="PANTHER" id="PTHR21503">
    <property type="entry name" value="F-BOX-CONTAINING HYPOTHETICAL PROTEIN C.ELEGANS"/>
    <property type="match status" value="1"/>
</dbReference>
<keyword evidence="2" id="KW-1185">Reference proteome</keyword>
<accession>A0A9P1IC39</accession>
<gene>
    <name evidence="1" type="ORF">CAMP_LOCUS4642</name>
</gene>
<reference evidence="1" key="1">
    <citation type="submission" date="2022-11" db="EMBL/GenBank/DDBJ databases">
        <authorList>
            <person name="Kikuchi T."/>
        </authorList>
    </citation>
    <scope>NUCLEOTIDE SEQUENCE</scope>
    <source>
        <strain evidence="1">PS1010</strain>
    </source>
</reference>
<dbReference type="AlphaFoldDB" id="A0A9P1IC39"/>
<dbReference type="Proteomes" id="UP001152747">
    <property type="component" value="Unassembled WGS sequence"/>
</dbReference>
<organism evidence="1 2">
    <name type="scientific">Caenorhabditis angaria</name>
    <dbReference type="NCBI Taxonomy" id="860376"/>
    <lineage>
        <taxon>Eukaryota</taxon>
        <taxon>Metazoa</taxon>
        <taxon>Ecdysozoa</taxon>
        <taxon>Nematoda</taxon>
        <taxon>Chromadorea</taxon>
        <taxon>Rhabditida</taxon>
        <taxon>Rhabditina</taxon>
        <taxon>Rhabditomorpha</taxon>
        <taxon>Rhabditoidea</taxon>
        <taxon>Rhabditidae</taxon>
        <taxon>Peloderinae</taxon>
        <taxon>Caenorhabditis</taxon>
    </lineage>
</organism>
<comment type="caution">
    <text evidence="1">The sequence shown here is derived from an EMBL/GenBank/DDBJ whole genome shotgun (WGS) entry which is preliminary data.</text>
</comment>
<dbReference type="EMBL" id="CANHGI010000002">
    <property type="protein sequence ID" value="CAI5442005.1"/>
    <property type="molecule type" value="Genomic_DNA"/>
</dbReference>
<evidence type="ECO:0000313" key="1">
    <source>
        <dbReference type="EMBL" id="CAI5442005.1"/>
    </source>
</evidence>
<protein>
    <recommendedName>
        <fullName evidence="3">F-box domain-containing protein</fullName>
    </recommendedName>
</protein>